<sequence>MFKLIVKRILRNRLAVAGLTFIGFIFFIAVFAPYIAPYDPYKINVYKVLEPPSTEHLFGTDELGRDVFSRIIFGARISLKVGFLAMGIAIFTGTILGAIAGYYGRWIDTVIMRVVDVMLAFPTLFLILAVVAVLEPSIYIIMVVIGLTGWMDVARLVRAEVLSLKEREFVLAARAIGAGSGRIIFKHILPNAIYPVIVAATFSVGGAILIESGLSFLGLGIQPPEPSWGGILSVGKDYITVAWWMSLFPGLSIFLTVLSFNLLGEALRDALDPRHWTED</sequence>
<dbReference type="InterPro" id="IPR000515">
    <property type="entry name" value="MetI-like"/>
</dbReference>
<dbReference type="EMBL" id="BCNO01000001">
    <property type="protein sequence ID" value="GAQ95058.1"/>
    <property type="molecule type" value="Genomic_DNA"/>
</dbReference>
<evidence type="ECO:0000256" key="3">
    <source>
        <dbReference type="ARBA" id="ARBA00022475"/>
    </source>
</evidence>
<dbReference type="AlphaFoldDB" id="A0A0U9HSF5"/>
<keyword evidence="10" id="KW-1185">Reference proteome</keyword>
<dbReference type="InterPro" id="IPR035906">
    <property type="entry name" value="MetI-like_sf"/>
</dbReference>
<dbReference type="InterPro" id="IPR025966">
    <property type="entry name" value="OppC_N"/>
</dbReference>
<dbReference type="PANTHER" id="PTHR43386:SF1">
    <property type="entry name" value="D,D-DIPEPTIDE TRANSPORT SYSTEM PERMEASE PROTEIN DDPC-RELATED"/>
    <property type="match status" value="1"/>
</dbReference>
<comment type="caution">
    <text evidence="9">The sequence shown here is derived from an EMBL/GenBank/DDBJ whole genome shotgun (WGS) entry which is preliminary data.</text>
</comment>
<dbReference type="OrthoDB" id="9797472at2"/>
<evidence type="ECO:0000256" key="2">
    <source>
        <dbReference type="ARBA" id="ARBA00022448"/>
    </source>
</evidence>
<accession>A0A0U9HSF5</accession>
<feature type="transmembrane region" description="Helical" evidence="7">
    <location>
        <begin position="12"/>
        <end position="36"/>
    </location>
</feature>
<dbReference type="CDD" id="cd06261">
    <property type="entry name" value="TM_PBP2"/>
    <property type="match status" value="1"/>
</dbReference>
<evidence type="ECO:0000313" key="9">
    <source>
        <dbReference type="EMBL" id="GAQ95058.1"/>
    </source>
</evidence>
<evidence type="ECO:0000259" key="8">
    <source>
        <dbReference type="PROSITE" id="PS50928"/>
    </source>
</evidence>
<gene>
    <name evidence="9" type="ORF">TAGGR_11258</name>
</gene>
<dbReference type="SUPFAM" id="SSF161098">
    <property type="entry name" value="MetI-like"/>
    <property type="match status" value="1"/>
</dbReference>
<dbReference type="RefSeq" id="WP_059176456.1">
    <property type="nucleotide sequence ID" value="NZ_BCNO01000001.1"/>
</dbReference>
<dbReference type="NCBIfam" id="NF045476">
    <property type="entry name" value="Opp4C"/>
    <property type="match status" value="1"/>
</dbReference>
<dbReference type="Pfam" id="PF12911">
    <property type="entry name" value="OppC_N"/>
    <property type="match status" value="1"/>
</dbReference>
<comment type="similarity">
    <text evidence="7">Belongs to the binding-protein-dependent transport system permease family.</text>
</comment>
<feature type="transmembrane region" description="Helical" evidence="7">
    <location>
        <begin position="83"/>
        <end position="103"/>
    </location>
</feature>
<dbReference type="GO" id="GO:0055085">
    <property type="term" value="P:transmembrane transport"/>
    <property type="evidence" value="ECO:0007669"/>
    <property type="project" value="InterPro"/>
</dbReference>
<evidence type="ECO:0000256" key="1">
    <source>
        <dbReference type="ARBA" id="ARBA00004651"/>
    </source>
</evidence>
<dbReference type="Proteomes" id="UP000054976">
    <property type="component" value="Unassembled WGS sequence"/>
</dbReference>
<dbReference type="GO" id="GO:0005886">
    <property type="term" value="C:plasma membrane"/>
    <property type="evidence" value="ECO:0007669"/>
    <property type="project" value="UniProtKB-SubCell"/>
</dbReference>
<keyword evidence="6 7" id="KW-0472">Membrane</keyword>
<evidence type="ECO:0000256" key="7">
    <source>
        <dbReference type="RuleBase" id="RU363032"/>
    </source>
</evidence>
<feature type="transmembrane region" description="Helical" evidence="7">
    <location>
        <begin position="138"/>
        <end position="157"/>
    </location>
</feature>
<keyword evidence="2 7" id="KW-0813">Transport</keyword>
<feature type="transmembrane region" description="Helical" evidence="7">
    <location>
        <begin position="110"/>
        <end position="132"/>
    </location>
</feature>
<dbReference type="InterPro" id="IPR053523">
    <property type="entry name" value="Oligopeptide_permease_AppC"/>
</dbReference>
<feature type="transmembrane region" description="Helical" evidence="7">
    <location>
        <begin position="192"/>
        <end position="221"/>
    </location>
</feature>
<dbReference type="InterPro" id="IPR050366">
    <property type="entry name" value="BP-dependent_transpt_permease"/>
</dbReference>
<organism evidence="9 10">
    <name type="scientific">Thermodesulfovibrio aggregans</name>
    <dbReference type="NCBI Taxonomy" id="86166"/>
    <lineage>
        <taxon>Bacteria</taxon>
        <taxon>Pseudomonadati</taxon>
        <taxon>Nitrospirota</taxon>
        <taxon>Thermodesulfovibrionia</taxon>
        <taxon>Thermodesulfovibrionales</taxon>
        <taxon>Thermodesulfovibrionaceae</taxon>
        <taxon>Thermodesulfovibrio</taxon>
    </lineage>
</organism>
<keyword evidence="3" id="KW-1003">Cell membrane</keyword>
<dbReference type="STRING" id="86166.TAGGR_11258"/>
<keyword evidence="4 7" id="KW-0812">Transmembrane</keyword>
<feature type="domain" description="ABC transmembrane type-1" evidence="8">
    <location>
        <begin position="75"/>
        <end position="264"/>
    </location>
</feature>
<name>A0A0U9HSF5_9BACT</name>
<protein>
    <submittedName>
        <fullName evidence="9">Peptide/nickel transport system permease protein</fullName>
    </submittedName>
</protein>
<feature type="transmembrane region" description="Helical" evidence="7">
    <location>
        <begin position="241"/>
        <end position="264"/>
    </location>
</feature>
<evidence type="ECO:0000256" key="4">
    <source>
        <dbReference type="ARBA" id="ARBA00022692"/>
    </source>
</evidence>
<comment type="subcellular location">
    <subcellularLocation>
        <location evidence="1 7">Cell membrane</location>
        <topology evidence="1 7">Multi-pass membrane protein</topology>
    </subcellularLocation>
</comment>
<dbReference type="PROSITE" id="PS50928">
    <property type="entry name" value="ABC_TM1"/>
    <property type="match status" value="1"/>
</dbReference>
<evidence type="ECO:0000256" key="5">
    <source>
        <dbReference type="ARBA" id="ARBA00022989"/>
    </source>
</evidence>
<evidence type="ECO:0000256" key="6">
    <source>
        <dbReference type="ARBA" id="ARBA00023136"/>
    </source>
</evidence>
<dbReference type="Pfam" id="PF00528">
    <property type="entry name" value="BPD_transp_1"/>
    <property type="match status" value="1"/>
</dbReference>
<proteinExistence type="inferred from homology"/>
<reference evidence="10" key="1">
    <citation type="submission" date="2016-01" db="EMBL/GenBank/DDBJ databases">
        <title>Draft genome sequence of Thermodesulfovibrio aggregans strain TGE-P1.</title>
        <authorList>
            <person name="Sekiguchi Y."/>
            <person name="Ohashi A."/>
            <person name="Matsuura N."/>
            <person name="Tourlousse M.D."/>
        </authorList>
    </citation>
    <scope>NUCLEOTIDE SEQUENCE [LARGE SCALE GENOMIC DNA]</scope>
    <source>
        <strain evidence="10">TGE-P1</strain>
    </source>
</reference>
<evidence type="ECO:0000313" key="10">
    <source>
        <dbReference type="Proteomes" id="UP000054976"/>
    </source>
</evidence>
<dbReference type="PANTHER" id="PTHR43386">
    <property type="entry name" value="OLIGOPEPTIDE TRANSPORT SYSTEM PERMEASE PROTEIN APPC"/>
    <property type="match status" value="1"/>
</dbReference>
<keyword evidence="5 7" id="KW-1133">Transmembrane helix</keyword>
<dbReference type="Gene3D" id="1.10.3720.10">
    <property type="entry name" value="MetI-like"/>
    <property type="match status" value="1"/>
</dbReference>